<proteinExistence type="predicted"/>
<dbReference type="InterPro" id="IPR010982">
    <property type="entry name" value="Lambda_DNA-bd_dom_sf"/>
</dbReference>
<evidence type="ECO:0000259" key="1">
    <source>
        <dbReference type="PROSITE" id="PS50943"/>
    </source>
</evidence>
<dbReference type="Pfam" id="PF13443">
    <property type="entry name" value="HTH_26"/>
    <property type="match status" value="1"/>
</dbReference>
<evidence type="ECO:0000313" key="3">
    <source>
        <dbReference type="EMBL" id="NRT90968.1"/>
    </source>
</evidence>
<dbReference type="SUPFAM" id="SSF47413">
    <property type="entry name" value="lambda repressor-like DNA-binding domains"/>
    <property type="match status" value="1"/>
</dbReference>
<sequence length="72" mass="8488">MIRICLSRVLGEKRWTQAYLAKKTEIRPNTISELYHELNNRVNLDHIDKICEVVGCDLTDILKYEPNKKKTD</sequence>
<dbReference type="Proteomes" id="UP000631418">
    <property type="component" value="Unassembled WGS sequence"/>
</dbReference>
<dbReference type="RefSeq" id="WP_038457372.1">
    <property type="nucleotide sequence ID" value="NZ_CP073279.1"/>
</dbReference>
<dbReference type="Proteomes" id="UP000822184">
    <property type="component" value="Unassembled WGS sequence"/>
</dbReference>
<dbReference type="GO" id="GO:0003677">
    <property type="term" value="F:DNA binding"/>
    <property type="evidence" value="ECO:0007669"/>
    <property type="project" value="InterPro"/>
</dbReference>
<dbReference type="CDD" id="cd00093">
    <property type="entry name" value="HTH_XRE"/>
    <property type="match status" value="1"/>
</dbReference>
<dbReference type="AlphaFoldDB" id="A0A1S8PH39"/>
<gene>
    <name evidence="3" type="ORF">B0H41_004647</name>
    <name evidence="4" type="ORF">BCD95_004136</name>
    <name evidence="2" type="ORF">IS491_23315</name>
</gene>
<organism evidence="2 5">
    <name type="scientific">Clostridium beijerinckii</name>
    <name type="common">Clostridium MP</name>
    <dbReference type="NCBI Taxonomy" id="1520"/>
    <lineage>
        <taxon>Bacteria</taxon>
        <taxon>Bacillati</taxon>
        <taxon>Bacillota</taxon>
        <taxon>Clostridia</taxon>
        <taxon>Eubacteriales</taxon>
        <taxon>Clostridiaceae</taxon>
        <taxon>Clostridium</taxon>
    </lineage>
</organism>
<accession>A0A1S8PH39</accession>
<evidence type="ECO:0000313" key="2">
    <source>
        <dbReference type="EMBL" id="MBF7811544.1"/>
    </source>
</evidence>
<reference evidence="4" key="2">
    <citation type="submission" date="2020-06" db="EMBL/GenBank/DDBJ databases">
        <title>Genomic insights into acetone-butanol-ethanol (ABE) fermentation by sequencing solventogenic clostridia strains.</title>
        <authorList>
            <person name="Brown S."/>
        </authorList>
    </citation>
    <scope>NUCLEOTIDE SEQUENCE</scope>
    <source>
        <strain evidence="4">DJ123</strain>
    </source>
</reference>
<dbReference type="EMBL" id="JADOEF010000001">
    <property type="protein sequence ID" value="MBF7811544.1"/>
    <property type="molecule type" value="Genomic_DNA"/>
</dbReference>
<dbReference type="EMBL" id="JABSWW010000001">
    <property type="protein sequence ID" value="NRT90968.1"/>
    <property type="molecule type" value="Genomic_DNA"/>
</dbReference>
<dbReference type="InterPro" id="IPR001387">
    <property type="entry name" value="Cro/C1-type_HTH"/>
</dbReference>
<name>A0A1S8PH39_CLOBE</name>
<feature type="domain" description="HTH cro/C1-type" evidence="1">
    <location>
        <begin position="12"/>
        <end position="61"/>
    </location>
</feature>
<reference evidence="3" key="1">
    <citation type="submission" date="2020-05" db="EMBL/GenBank/DDBJ databases">
        <authorList>
            <person name="Brown S."/>
            <person name="Huntemann M."/>
            <person name="Clum A."/>
            <person name="Spunde A."/>
            <person name="Palaniappan K."/>
            <person name="Ritter S."/>
            <person name="Mikhailova N."/>
            <person name="Chen I.-M."/>
            <person name="Stamatis D."/>
            <person name="Reddy T."/>
            <person name="O'Malley R."/>
            <person name="Daum C."/>
            <person name="Shapiro N."/>
            <person name="Ivanova N."/>
            <person name="Kyrpides N."/>
            <person name="Woyke T."/>
        </authorList>
    </citation>
    <scope>NUCLEOTIDE SEQUENCE</scope>
    <source>
        <strain evidence="3">DJ080</strain>
    </source>
</reference>
<dbReference type="PROSITE" id="PS50943">
    <property type="entry name" value="HTH_CROC1"/>
    <property type="match status" value="1"/>
</dbReference>
<evidence type="ECO:0000313" key="5">
    <source>
        <dbReference type="Proteomes" id="UP000631418"/>
    </source>
</evidence>
<dbReference type="Proteomes" id="UP001193748">
    <property type="component" value="Unassembled WGS sequence"/>
</dbReference>
<evidence type="ECO:0000313" key="4">
    <source>
        <dbReference type="EMBL" id="NSB15877.1"/>
    </source>
</evidence>
<reference evidence="2" key="3">
    <citation type="submission" date="2020-11" db="EMBL/GenBank/DDBJ databases">
        <authorList>
            <person name="Thieme N."/>
            <person name="Liebl W."/>
            <person name="Zverlov V."/>
        </authorList>
    </citation>
    <scope>NUCLEOTIDE SEQUENCE</scope>
    <source>
        <strain evidence="2">NT08</strain>
    </source>
</reference>
<protein>
    <submittedName>
        <fullName evidence="2 3">Transcriptional regulator</fullName>
    </submittedName>
</protein>
<dbReference type="Gene3D" id="1.10.260.40">
    <property type="entry name" value="lambda repressor-like DNA-binding domains"/>
    <property type="match status" value="1"/>
</dbReference>
<dbReference type="EMBL" id="JABTDW010000001">
    <property type="protein sequence ID" value="NSB15877.1"/>
    <property type="molecule type" value="Genomic_DNA"/>
</dbReference>
<comment type="caution">
    <text evidence="2">The sequence shown here is derived from an EMBL/GenBank/DDBJ whole genome shotgun (WGS) entry which is preliminary data.</text>
</comment>
<reference evidence="3" key="4">
    <citation type="journal article" date="2022" name="Nat. Biotechnol.">
        <title>Carbon-negative production of acetone and isopropanol by gas fermentation at industrial pilot scale.</title>
        <authorList>
            <person name="Liew F.E."/>
            <person name="Nogle R."/>
            <person name="Abdalla T."/>
            <person name="Rasor B.J."/>
            <person name="Canter C."/>
            <person name="Jensen R.O."/>
            <person name="Wang L."/>
            <person name="Strutz J."/>
            <person name="Chirania P."/>
            <person name="De Tissera S."/>
            <person name="Mueller A.P."/>
            <person name="Ruan Z."/>
            <person name="Gao A."/>
            <person name="Tran L."/>
            <person name="Engle N.L."/>
            <person name="Bromley J.C."/>
            <person name="Daniell J."/>
            <person name="Conrado R."/>
            <person name="Tschaplinski T.J."/>
            <person name="Giannone R.J."/>
            <person name="Hettich R.L."/>
            <person name="Karim A.S."/>
            <person name="Simpson S.D."/>
            <person name="Brown S.D."/>
            <person name="Leang C."/>
            <person name="Jewett M.C."/>
            <person name="Kopke M."/>
        </authorList>
    </citation>
    <scope>NUCLEOTIDE SEQUENCE</scope>
    <source>
        <strain evidence="3">DJ080</strain>
    </source>
</reference>